<evidence type="ECO:0000256" key="1">
    <source>
        <dbReference type="SAM" id="MobiDB-lite"/>
    </source>
</evidence>
<accession>A0A0F9AHH4</accession>
<name>A0A0F9AHH4_9ZZZZ</name>
<feature type="non-terminal residue" evidence="2">
    <location>
        <position position="1"/>
    </location>
</feature>
<comment type="caution">
    <text evidence="2">The sequence shown here is derived from an EMBL/GenBank/DDBJ whole genome shotgun (WGS) entry which is preliminary data.</text>
</comment>
<dbReference type="EMBL" id="LAZR01057644">
    <property type="protein sequence ID" value="KKK71636.1"/>
    <property type="molecule type" value="Genomic_DNA"/>
</dbReference>
<gene>
    <name evidence="2" type="ORF">LCGC14_2911920</name>
</gene>
<dbReference type="AlphaFoldDB" id="A0A0F9AHH4"/>
<evidence type="ECO:0000313" key="2">
    <source>
        <dbReference type="EMBL" id="KKK71636.1"/>
    </source>
</evidence>
<proteinExistence type="predicted"/>
<protein>
    <submittedName>
        <fullName evidence="2">Uncharacterized protein</fullName>
    </submittedName>
</protein>
<sequence>SAERRRSQDSPHGSRQKLSLAGSGRIMNNRPFVAFYRNHADTGRPIMDGDDALNIITYADGNEAASARDRIKANPDLTFAGCGLACHSNATVHPFNGNDGQLHNQMLQREDKCECGSNETQLARGAGLCEFCDPRTGSDHDEDPTHVGIPTS</sequence>
<organism evidence="2">
    <name type="scientific">marine sediment metagenome</name>
    <dbReference type="NCBI Taxonomy" id="412755"/>
    <lineage>
        <taxon>unclassified sequences</taxon>
        <taxon>metagenomes</taxon>
        <taxon>ecological metagenomes</taxon>
    </lineage>
</organism>
<reference evidence="2" key="1">
    <citation type="journal article" date="2015" name="Nature">
        <title>Complex archaea that bridge the gap between prokaryotes and eukaryotes.</title>
        <authorList>
            <person name="Spang A."/>
            <person name="Saw J.H."/>
            <person name="Jorgensen S.L."/>
            <person name="Zaremba-Niedzwiedzka K."/>
            <person name="Martijn J."/>
            <person name="Lind A.E."/>
            <person name="van Eijk R."/>
            <person name="Schleper C."/>
            <person name="Guy L."/>
            <person name="Ettema T.J."/>
        </authorList>
    </citation>
    <scope>NUCLEOTIDE SEQUENCE</scope>
</reference>
<feature type="region of interest" description="Disordered" evidence="1">
    <location>
        <begin position="1"/>
        <end position="23"/>
    </location>
</feature>